<gene>
    <name evidence="1" type="ORF">GF339_15070</name>
</gene>
<name>A0A9D5Q7H7_9BACT</name>
<dbReference type="SUPFAM" id="SSF49464">
    <property type="entry name" value="Carboxypeptidase regulatory domain-like"/>
    <property type="match status" value="1"/>
</dbReference>
<evidence type="ECO:0000313" key="1">
    <source>
        <dbReference type="EMBL" id="MBD3325906.1"/>
    </source>
</evidence>
<protein>
    <submittedName>
        <fullName evidence="1">Uncharacterized protein</fullName>
    </submittedName>
</protein>
<evidence type="ECO:0000313" key="2">
    <source>
        <dbReference type="Proteomes" id="UP000649604"/>
    </source>
</evidence>
<sequence>MKTILNVSKGFIVLLMTAILLPGLTAEAARELRGKVYFYEPREPVENVTVRIEETDDADVTTTTGAFRIFLPELFRTGDTVTLMVAKEGYQVLHPLAGKTRIPAEPRKDPVKLLLEPLGSHRFMTSQAFELFIKDAMQQAKQEVTADDEPQE</sequence>
<organism evidence="1 2">
    <name type="scientific">candidate division KSB3 bacterium</name>
    <dbReference type="NCBI Taxonomy" id="2044937"/>
    <lineage>
        <taxon>Bacteria</taxon>
        <taxon>candidate division KSB3</taxon>
    </lineage>
</organism>
<comment type="caution">
    <text evidence="1">The sequence shown here is derived from an EMBL/GenBank/DDBJ whole genome shotgun (WGS) entry which is preliminary data.</text>
</comment>
<dbReference type="Gene3D" id="2.60.40.1120">
    <property type="entry name" value="Carboxypeptidase-like, regulatory domain"/>
    <property type="match status" value="1"/>
</dbReference>
<accession>A0A9D5Q7H7</accession>
<feature type="non-terminal residue" evidence="1">
    <location>
        <position position="152"/>
    </location>
</feature>
<reference evidence="1" key="1">
    <citation type="submission" date="2019-11" db="EMBL/GenBank/DDBJ databases">
        <title>Microbial mats filling the niche in hypersaline microbial mats.</title>
        <authorList>
            <person name="Wong H.L."/>
            <person name="Macleod F.I."/>
            <person name="White R.A. III"/>
            <person name="Burns B.P."/>
        </authorList>
    </citation>
    <scope>NUCLEOTIDE SEQUENCE</scope>
    <source>
        <strain evidence="1">Rbin_158</strain>
    </source>
</reference>
<dbReference type="Proteomes" id="UP000649604">
    <property type="component" value="Unassembled WGS sequence"/>
</dbReference>
<dbReference type="AlphaFoldDB" id="A0A9D5Q7H7"/>
<proteinExistence type="predicted"/>
<dbReference type="EMBL" id="WJJP01000495">
    <property type="protein sequence ID" value="MBD3325906.1"/>
    <property type="molecule type" value="Genomic_DNA"/>
</dbReference>
<dbReference type="InterPro" id="IPR008969">
    <property type="entry name" value="CarboxyPept-like_regulatory"/>
</dbReference>